<proteinExistence type="predicted"/>
<dbReference type="EMBL" id="QAXS01000003">
    <property type="protein sequence ID" value="PTW02209.1"/>
    <property type="molecule type" value="Genomic_DNA"/>
</dbReference>
<dbReference type="AlphaFoldDB" id="A0A2T5RQH6"/>
<dbReference type="OrthoDB" id="41753at2"/>
<organism evidence="2 3">
    <name type="scientific">Halanaerobium saccharolyticum</name>
    <dbReference type="NCBI Taxonomy" id="43595"/>
    <lineage>
        <taxon>Bacteria</taxon>
        <taxon>Bacillati</taxon>
        <taxon>Bacillota</taxon>
        <taxon>Clostridia</taxon>
        <taxon>Halanaerobiales</taxon>
        <taxon>Halanaerobiaceae</taxon>
        <taxon>Halanaerobium</taxon>
    </lineage>
</organism>
<protein>
    <submittedName>
        <fullName evidence="2">Purine hydroxylase beta subunit apoprotein</fullName>
    </submittedName>
</protein>
<feature type="domain" description="Aldehyde oxidase/xanthine dehydrogenase second molybdopterin binding" evidence="1">
    <location>
        <begin position="2"/>
        <end position="265"/>
    </location>
</feature>
<dbReference type="GO" id="GO:0016491">
    <property type="term" value="F:oxidoreductase activity"/>
    <property type="evidence" value="ECO:0007669"/>
    <property type="project" value="InterPro"/>
</dbReference>
<dbReference type="InterPro" id="IPR037165">
    <property type="entry name" value="AldOxase/xan_DH_Mopterin-bd_sf"/>
</dbReference>
<dbReference type="InterPro" id="IPR016208">
    <property type="entry name" value="Ald_Oxase/xanthine_DH-like"/>
</dbReference>
<dbReference type="SUPFAM" id="SSF56003">
    <property type="entry name" value="Molybdenum cofactor-binding domain"/>
    <property type="match status" value="1"/>
</dbReference>
<dbReference type="Pfam" id="PF20256">
    <property type="entry name" value="MoCoBD_2"/>
    <property type="match status" value="1"/>
</dbReference>
<dbReference type="Gene3D" id="3.30.365.10">
    <property type="entry name" value="Aldehyde oxidase/xanthine dehydrogenase, molybdopterin binding domain"/>
    <property type="match status" value="2"/>
</dbReference>
<evidence type="ECO:0000313" key="2">
    <source>
        <dbReference type="EMBL" id="PTW02209.1"/>
    </source>
</evidence>
<reference evidence="2 3" key="1">
    <citation type="submission" date="2018-04" db="EMBL/GenBank/DDBJ databases">
        <title>Subsurface microbial communities from deep shales in Ohio and West Virginia, USA.</title>
        <authorList>
            <person name="Wrighton K."/>
        </authorList>
    </citation>
    <scope>NUCLEOTIDE SEQUENCE [LARGE SCALE GENOMIC DNA]</scope>
    <source>
        <strain evidence="2 3">WC1</strain>
    </source>
</reference>
<dbReference type="PANTHER" id="PTHR11908:SF157">
    <property type="entry name" value="XANTHINE DEHYDROGENASE SUBUNIT D-RELATED"/>
    <property type="match status" value="1"/>
</dbReference>
<evidence type="ECO:0000313" key="3">
    <source>
        <dbReference type="Proteomes" id="UP000244089"/>
    </source>
</evidence>
<gene>
    <name evidence="2" type="ORF">C8C76_10365</name>
</gene>
<dbReference type="GO" id="GO:0005506">
    <property type="term" value="F:iron ion binding"/>
    <property type="evidence" value="ECO:0007669"/>
    <property type="project" value="InterPro"/>
</dbReference>
<dbReference type="RefSeq" id="WP_108138218.1">
    <property type="nucleotide sequence ID" value="NZ_QAXS01000003.1"/>
</dbReference>
<sequence length="333" mass="36648">MKKFGRGMATIMFGFGYGEGFPDHSIASIEIKEDERIVIRTAAADVGQGVITTVIQIAAEILRINPNYFEVVQGDTHKTKNSGSTSATRQTYFTGNAVKKAAEDMLANLYHYGSLEFRSNHPEIAIEDGRIYMYDDPDDYISYWEMAERVKERGEKLEAEGSFFPVTYSPDENGQADKVYVAYTFLSQVIDIEIDTDTGTIDLLDVYSAIDLGKAINPKNVEGQIEGGTVQGLGMGMMEDQVIRNGKTLNAGMTDYLVPTSVDVPKFKHYLVEEEDSEGPFGAKGVGEPTLIAAAPALANAVYDAIGVRFFELPISPSKIKKALKEKEKEENS</sequence>
<accession>A0A2T5RQH6</accession>
<dbReference type="InterPro" id="IPR046867">
    <property type="entry name" value="AldOxase/xan_DH_MoCoBD2"/>
</dbReference>
<comment type="caution">
    <text evidence="2">The sequence shown here is derived from an EMBL/GenBank/DDBJ whole genome shotgun (WGS) entry which is preliminary data.</text>
</comment>
<dbReference type="PANTHER" id="PTHR11908">
    <property type="entry name" value="XANTHINE DEHYDROGENASE"/>
    <property type="match status" value="1"/>
</dbReference>
<name>A0A2T5RQH6_9FIRM</name>
<evidence type="ECO:0000259" key="1">
    <source>
        <dbReference type="Pfam" id="PF20256"/>
    </source>
</evidence>
<dbReference type="Proteomes" id="UP000244089">
    <property type="component" value="Unassembled WGS sequence"/>
</dbReference>